<dbReference type="AlphaFoldDB" id="A0A930DHG5"/>
<sequence length="374" mass="41666">MSTKKTFPHASFSVLRLRKFCLALGACLVVSVFLLLSGCGKKNRYQDQFMDVFDTVSLVIGYEGNEGDFQKNFKAVHKRLQELHQLFDVYDDHPGVQNLKYVNENAGTAPVKVDPEIMALLKFGKEIYEKTDGEVNIAYGAVLRIWHDYREAGIANPENASLPEETALLEASKHCNIEDLILDEENSTVYFQDPELRLDVGGIAKGWSVERAAELLEEAGAKHYLLNIGGNLRAIGKRGDGKRWVCPVENPFYVDGRDEEQFAVAGEIEDTSLVTSGDYERFYVVNGKRYAHIVDPRTGMPADRHRSVSILTRDSGLADGLSTALFILDVEEGKALLKKIQDSGADVEAMWIEPDGTQDYTDNFLTKISAEADS</sequence>
<feature type="binding site" evidence="11">
    <location>
        <position position="202"/>
    </location>
    <ligand>
        <name>Mg(2+)</name>
        <dbReference type="ChEBI" id="CHEBI:18420"/>
    </ligand>
</feature>
<evidence type="ECO:0000256" key="10">
    <source>
        <dbReference type="PIRNR" id="PIRNR006268"/>
    </source>
</evidence>
<evidence type="ECO:0000256" key="7">
    <source>
        <dbReference type="ARBA" id="ARBA00022842"/>
    </source>
</evidence>
<keyword evidence="6 10" id="KW-0274">FAD</keyword>
<dbReference type="PIRSF" id="PIRSF006268">
    <property type="entry name" value="ApbE"/>
    <property type="match status" value="1"/>
</dbReference>
<protein>
    <recommendedName>
        <fullName evidence="2 10">FAD:protein FMN transferase</fullName>
        <ecNumber evidence="1 10">2.7.1.180</ecNumber>
    </recommendedName>
    <alternativeName>
        <fullName evidence="8 10">Flavin transferase</fullName>
    </alternativeName>
</protein>
<dbReference type="InterPro" id="IPR024932">
    <property type="entry name" value="ApbE"/>
</dbReference>
<gene>
    <name evidence="12" type="ORF">HXM90_00035</name>
</gene>
<keyword evidence="4 10" id="KW-0808">Transferase</keyword>
<evidence type="ECO:0000313" key="13">
    <source>
        <dbReference type="Proteomes" id="UP000775770"/>
    </source>
</evidence>
<dbReference type="Gene3D" id="3.10.520.10">
    <property type="entry name" value="ApbE-like domains"/>
    <property type="match status" value="1"/>
</dbReference>
<evidence type="ECO:0000256" key="5">
    <source>
        <dbReference type="ARBA" id="ARBA00022723"/>
    </source>
</evidence>
<evidence type="ECO:0000256" key="2">
    <source>
        <dbReference type="ARBA" id="ARBA00016337"/>
    </source>
</evidence>
<feature type="binding site" evidence="11">
    <location>
        <position position="323"/>
    </location>
    <ligand>
        <name>Mg(2+)</name>
        <dbReference type="ChEBI" id="CHEBI:18420"/>
    </ligand>
</feature>
<dbReference type="RefSeq" id="WP_304069237.1">
    <property type="nucleotide sequence ID" value="NZ_JABZRA010000001.1"/>
</dbReference>
<dbReference type="GO" id="GO:0046872">
    <property type="term" value="F:metal ion binding"/>
    <property type="evidence" value="ECO:0007669"/>
    <property type="project" value="UniProtKB-UniRule"/>
</dbReference>
<evidence type="ECO:0000256" key="6">
    <source>
        <dbReference type="ARBA" id="ARBA00022827"/>
    </source>
</evidence>
<comment type="caution">
    <text evidence="12">The sequence shown here is derived from an EMBL/GenBank/DDBJ whole genome shotgun (WGS) entry which is preliminary data.</text>
</comment>
<organism evidence="12 13">
    <name type="scientific">Oribacterium sinus</name>
    <dbReference type="NCBI Taxonomy" id="237576"/>
    <lineage>
        <taxon>Bacteria</taxon>
        <taxon>Bacillati</taxon>
        <taxon>Bacillota</taxon>
        <taxon>Clostridia</taxon>
        <taxon>Lachnospirales</taxon>
        <taxon>Lachnospiraceae</taxon>
        <taxon>Oribacterium</taxon>
    </lineage>
</organism>
<evidence type="ECO:0000313" key="12">
    <source>
        <dbReference type="EMBL" id="MBF1271807.1"/>
    </source>
</evidence>
<dbReference type="PANTHER" id="PTHR30040">
    <property type="entry name" value="THIAMINE BIOSYNTHESIS LIPOPROTEIN APBE"/>
    <property type="match status" value="1"/>
</dbReference>
<dbReference type="EC" id="2.7.1.180" evidence="1 10"/>
<evidence type="ECO:0000256" key="9">
    <source>
        <dbReference type="ARBA" id="ARBA00048540"/>
    </source>
</evidence>
<comment type="catalytic activity">
    <reaction evidence="9 10">
        <text>L-threonyl-[protein] + FAD = FMN-L-threonyl-[protein] + AMP + H(+)</text>
        <dbReference type="Rhea" id="RHEA:36847"/>
        <dbReference type="Rhea" id="RHEA-COMP:11060"/>
        <dbReference type="Rhea" id="RHEA-COMP:11061"/>
        <dbReference type="ChEBI" id="CHEBI:15378"/>
        <dbReference type="ChEBI" id="CHEBI:30013"/>
        <dbReference type="ChEBI" id="CHEBI:57692"/>
        <dbReference type="ChEBI" id="CHEBI:74257"/>
        <dbReference type="ChEBI" id="CHEBI:456215"/>
        <dbReference type="EC" id="2.7.1.180"/>
    </reaction>
</comment>
<comment type="cofactor">
    <cofactor evidence="11">
        <name>Mg(2+)</name>
        <dbReference type="ChEBI" id="CHEBI:18420"/>
    </cofactor>
    <cofactor evidence="11">
        <name>Mn(2+)</name>
        <dbReference type="ChEBI" id="CHEBI:29035"/>
    </cofactor>
    <text evidence="11">Magnesium. Can also use manganese.</text>
</comment>
<keyword evidence="5 10" id="KW-0479">Metal-binding</keyword>
<comment type="similarity">
    <text evidence="10">Belongs to the ApbE family.</text>
</comment>
<reference evidence="12" key="1">
    <citation type="submission" date="2020-04" db="EMBL/GenBank/DDBJ databases">
        <title>Deep metagenomics examines the oral microbiome during advanced dental caries in children, revealing novel taxa and co-occurrences with host molecules.</title>
        <authorList>
            <person name="Baker J.L."/>
            <person name="Morton J.T."/>
            <person name="Dinis M."/>
            <person name="Alvarez R."/>
            <person name="Tran N.C."/>
            <person name="Knight R."/>
            <person name="Edlund A."/>
        </authorList>
    </citation>
    <scope>NUCLEOTIDE SEQUENCE</scope>
    <source>
        <strain evidence="12">JCVI_38_bin.19</strain>
    </source>
</reference>
<dbReference type="Pfam" id="PF02424">
    <property type="entry name" value="ApbE"/>
    <property type="match status" value="1"/>
</dbReference>
<keyword evidence="7 10" id="KW-0460">Magnesium</keyword>
<proteinExistence type="inferred from homology"/>
<evidence type="ECO:0000256" key="3">
    <source>
        <dbReference type="ARBA" id="ARBA00022630"/>
    </source>
</evidence>
<dbReference type="InterPro" id="IPR003374">
    <property type="entry name" value="ApbE-like_sf"/>
</dbReference>
<name>A0A930DHG5_9FIRM</name>
<feature type="binding site" evidence="11">
    <location>
        <position position="319"/>
    </location>
    <ligand>
        <name>Mg(2+)</name>
        <dbReference type="ChEBI" id="CHEBI:18420"/>
    </ligand>
</feature>
<dbReference type="EMBL" id="JABZRA010000001">
    <property type="protein sequence ID" value="MBF1271807.1"/>
    <property type="molecule type" value="Genomic_DNA"/>
</dbReference>
<evidence type="ECO:0000256" key="8">
    <source>
        <dbReference type="ARBA" id="ARBA00031306"/>
    </source>
</evidence>
<keyword evidence="3 10" id="KW-0285">Flavoprotein</keyword>
<evidence type="ECO:0000256" key="1">
    <source>
        <dbReference type="ARBA" id="ARBA00011955"/>
    </source>
</evidence>
<evidence type="ECO:0000256" key="4">
    <source>
        <dbReference type="ARBA" id="ARBA00022679"/>
    </source>
</evidence>
<dbReference type="SUPFAM" id="SSF143631">
    <property type="entry name" value="ApbE-like"/>
    <property type="match status" value="1"/>
</dbReference>
<dbReference type="GO" id="GO:0016740">
    <property type="term" value="F:transferase activity"/>
    <property type="evidence" value="ECO:0007669"/>
    <property type="project" value="UniProtKB-UniRule"/>
</dbReference>
<dbReference type="Proteomes" id="UP000775770">
    <property type="component" value="Unassembled WGS sequence"/>
</dbReference>
<dbReference type="PANTHER" id="PTHR30040:SF2">
    <property type="entry name" value="FAD:PROTEIN FMN TRANSFERASE"/>
    <property type="match status" value="1"/>
</dbReference>
<accession>A0A930DHG5</accession>
<evidence type="ECO:0000256" key="11">
    <source>
        <dbReference type="PIRSR" id="PIRSR006268-2"/>
    </source>
</evidence>